<evidence type="ECO:0000256" key="1">
    <source>
        <dbReference type="SAM" id="MobiDB-lite"/>
    </source>
</evidence>
<dbReference type="InterPro" id="IPR038020">
    <property type="entry name" value="MbtH-like_sf"/>
</dbReference>
<dbReference type="GO" id="GO:0005829">
    <property type="term" value="C:cytosol"/>
    <property type="evidence" value="ECO:0007669"/>
    <property type="project" value="TreeGrafter"/>
</dbReference>
<feature type="region of interest" description="Disordered" evidence="1">
    <location>
        <begin position="1"/>
        <end position="23"/>
    </location>
</feature>
<evidence type="ECO:0000259" key="2">
    <source>
        <dbReference type="SMART" id="SM00923"/>
    </source>
</evidence>
<dbReference type="PANTHER" id="PTHR38444:SF1">
    <property type="entry name" value="ENTEROBACTIN BIOSYNTHESIS PROTEIN YBDZ"/>
    <property type="match status" value="1"/>
</dbReference>
<dbReference type="SUPFAM" id="SSF160582">
    <property type="entry name" value="MbtH-like"/>
    <property type="match status" value="1"/>
</dbReference>
<dbReference type="Pfam" id="PF03621">
    <property type="entry name" value="MbtH"/>
    <property type="match status" value="1"/>
</dbReference>
<dbReference type="SMART" id="SM00923">
    <property type="entry name" value="MbtH"/>
    <property type="match status" value="1"/>
</dbReference>
<protein>
    <recommendedName>
        <fullName evidence="2">MbtH-like domain-containing protein</fullName>
    </recommendedName>
</protein>
<dbReference type="RefSeq" id="WP_021324464.1">
    <property type="nucleotide sequence ID" value="NZ_AXDT01000164.1"/>
</dbReference>
<comment type="caution">
    <text evidence="3">The sequence shown here is derived from an EMBL/GenBank/DDBJ whole genome shotgun (WGS) entry which is preliminary data.</text>
</comment>
<reference evidence="3 4" key="1">
    <citation type="submission" date="2013-10" db="EMBL/GenBank/DDBJ databases">
        <title>Whole Genome Shotgun Sequence of Photorhabdus temperata J3.</title>
        <authorList>
            <person name="Park G.-S."/>
            <person name="Hong S.-J."/>
            <person name="Shin J.-H."/>
        </authorList>
    </citation>
    <scope>NUCLEOTIDE SEQUENCE [LARGE SCALE GENOMIC DNA]</scope>
    <source>
        <strain evidence="3 4">J3</strain>
    </source>
</reference>
<keyword evidence="4" id="KW-1185">Reference proteome</keyword>
<dbReference type="InterPro" id="IPR005153">
    <property type="entry name" value="MbtH-like_dom"/>
</dbReference>
<organism evidence="3 4">
    <name type="scientific">Photorhabdus temperata J3</name>
    <dbReference type="NCBI Taxonomy" id="1389415"/>
    <lineage>
        <taxon>Bacteria</taxon>
        <taxon>Pseudomonadati</taxon>
        <taxon>Pseudomonadota</taxon>
        <taxon>Gammaproteobacteria</taxon>
        <taxon>Enterobacterales</taxon>
        <taxon>Morganellaceae</taxon>
        <taxon>Photorhabdus</taxon>
    </lineage>
</organism>
<dbReference type="EMBL" id="AXDT01000164">
    <property type="protein sequence ID" value="ERT11920.1"/>
    <property type="molecule type" value="Genomic_DNA"/>
</dbReference>
<dbReference type="Gene3D" id="3.90.820.10">
    <property type="entry name" value="Structural Genomics, Unknown Function 30-nov-00 1gh9 Mol_id"/>
    <property type="match status" value="1"/>
</dbReference>
<dbReference type="PATRIC" id="fig|1389415.4.peg.3369"/>
<dbReference type="GO" id="GO:0019290">
    <property type="term" value="P:siderophore biosynthetic process"/>
    <property type="evidence" value="ECO:0007669"/>
    <property type="project" value="TreeGrafter"/>
</dbReference>
<sequence>MKNKANKVNSNQKIRNKINSNQPELENDDSFEFIVLINEEGQYSCIRSDWPFGAGWNEAGFRGTRRECAEWVEQVWKDMRPVSLREDSLKKKDWLTRCCL</sequence>
<name>U7QY11_PHOTE</name>
<dbReference type="AlphaFoldDB" id="U7QY11"/>
<proteinExistence type="predicted"/>
<gene>
    <name evidence="3" type="ORF">O185_16940</name>
</gene>
<dbReference type="InterPro" id="IPR037407">
    <property type="entry name" value="MLP_fam"/>
</dbReference>
<dbReference type="Proteomes" id="UP000017133">
    <property type="component" value="Unassembled WGS sequence"/>
</dbReference>
<accession>U7QY11</accession>
<dbReference type="PANTHER" id="PTHR38444">
    <property type="entry name" value="ENTEROBACTIN BIOSYNTHESIS PROTEIN YBDZ"/>
    <property type="match status" value="1"/>
</dbReference>
<feature type="domain" description="MbtH-like" evidence="2">
    <location>
        <begin position="23"/>
        <end position="74"/>
    </location>
</feature>
<evidence type="ECO:0000313" key="4">
    <source>
        <dbReference type="Proteomes" id="UP000017133"/>
    </source>
</evidence>
<evidence type="ECO:0000313" key="3">
    <source>
        <dbReference type="EMBL" id="ERT11920.1"/>
    </source>
</evidence>